<accession>A0A1I0MLS1</accession>
<proteinExistence type="predicted"/>
<sequence length="114" mass="12536">MMRGLLAVLLIWPCLAFGQEWLGTFRQAIGACWNTAGITESVTVRFQLDADGRVSTDIMLVGINNPTDAQSDAFLAARRAILRCQGENGFDLPLDDYALWQEVELNFTLPAGDS</sequence>
<evidence type="ECO:0008006" key="3">
    <source>
        <dbReference type="Google" id="ProtNLM"/>
    </source>
</evidence>
<evidence type="ECO:0000313" key="2">
    <source>
        <dbReference type="Proteomes" id="UP000199167"/>
    </source>
</evidence>
<dbReference type="AlphaFoldDB" id="A0A1I0MLS1"/>
<keyword evidence="2" id="KW-1185">Reference proteome</keyword>
<name>A0A1I0MLS1_9RHOB</name>
<dbReference type="Proteomes" id="UP000199167">
    <property type="component" value="Unassembled WGS sequence"/>
</dbReference>
<evidence type="ECO:0000313" key="1">
    <source>
        <dbReference type="EMBL" id="SEV89304.1"/>
    </source>
</evidence>
<protein>
    <recommendedName>
        <fullName evidence="3">TonB C terminal</fullName>
    </recommendedName>
</protein>
<dbReference type="STRING" id="364200.SAMN04488515_0100"/>
<dbReference type="Gene3D" id="3.30.1150.10">
    <property type="match status" value="1"/>
</dbReference>
<reference evidence="1 2" key="1">
    <citation type="submission" date="2016-10" db="EMBL/GenBank/DDBJ databases">
        <authorList>
            <person name="de Groot N.N."/>
        </authorList>
    </citation>
    <scope>NUCLEOTIDE SEQUENCE [LARGE SCALE GENOMIC DNA]</scope>
    <source>
        <strain evidence="1 2">DSM 17925</strain>
    </source>
</reference>
<gene>
    <name evidence="1" type="ORF">SAMN04488515_0100</name>
</gene>
<dbReference type="OrthoDB" id="7161229at2"/>
<dbReference type="EMBL" id="FOIZ01000001">
    <property type="protein sequence ID" value="SEV89304.1"/>
    <property type="molecule type" value="Genomic_DNA"/>
</dbReference>
<organism evidence="1 2">
    <name type="scientific">Cognatiyoonia koreensis</name>
    <dbReference type="NCBI Taxonomy" id="364200"/>
    <lineage>
        <taxon>Bacteria</taxon>
        <taxon>Pseudomonadati</taxon>
        <taxon>Pseudomonadota</taxon>
        <taxon>Alphaproteobacteria</taxon>
        <taxon>Rhodobacterales</taxon>
        <taxon>Paracoccaceae</taxon>
        <taxon>Cognatiyoonia</taxon>
    </lineage>
</organism>
<dbReference type="RefSeq" id="WP_089988938.1">
    <property type="nucleotide sequence ID" value="NZ_FOIZ01000001.1"/>
</dbReference>